<evidence type="ECO:0000313" key="2">
    <source>
        <dbReference type="EMBL" id="EFL24079.1"/>
    </source>
</evidence>
<evidence type="ECO:0008006" key="4">
    <source>
        <dbReference type="Google" id="ProtNLM"/>
    </source>
</evidence>
<gene>
    <name evidence="2" type="ORF">SSOG_03793</name>
</gene>
<evidence type="ECO:0000313" key="3">
    <source>
        <dbReference type="Proteomes" id="UP000003963"/>
    </source>
</evidence>
<organism evidence="2 3">
    <name type="scientific">Streptomyces himastatinicus ATCC 53653</name>
    <dbReference type="NCBI Taxonomy" id="457427"/>
    <lineage>
        <taxon>Bacteria</taxon>
        <taxon>Bacillati</taxon>
        <taxon>Actinomycetota</taxon>
        <taxon>Actinomycetes</taxon>
        <taxon>Kitasatosporales</taxon>
        <taxon>Streptomycetaceae</taxon>
        <taxon>Streptomyces</taxon>
        <taxon>Streptomyces violaceusniger group</taxon>
    </lineage>
</organism>
<feature type="compositionally biased region" description="Acidic residues" evidence="1">
    <location>
        <begin position="108"/>
        <end position="122"/>
    </location>
</feature>
<proteinExistence type="predicted"/>
<dbReference type="AlphaFoldDB" id="D9WRB3"/>
<feature type="compositionally biased region" description="Low complexity" evidence="1">
    <location>
        <begin position="137"/>
        <end position="160"/>
    </location>
</feature>
<dbReference type="STRING" id="457427.SSOG_03793"/>
<dbReference type="RefSeq" id="WP_009715888.1">
    <property type="nucleotide sequence ID" value="NZ_GG657754.1"/>
</dbReference>
<reference evidence="2 3" key="1">
    <citation type="submission" date="2009-02" db="EMBL/GenBank/DDBJ databases">
        <title>Annotation of Streptomyces hygroscopicus strain ATCC 53653.</title>
        <authorList>
            <consortium name="The Broad Institute Genome Sequencing Platform"/>
            <consortium name="Broad Institute Microbial Sequencing Center"/>
            <person name="Fischbach M."/>
            <person name="Godfrey P."/>
            <person name="Ward D."/>
            <person name="Young S."/>
            <person name="Zeng Q."/>
            <person name="Koehrsen M."/>
            <person name="Alvarado L."/>
            <person name="Berlin A.M."/>
            <person name="Bochicchio J."/>
            <person name="Borenstein D."/>
            <person name="Chapman S.B."/>
            <person name="Chen Z."/>
            <person name="Engels R."/>
            <person name="Freedman E."/>
            <person name="Gellesch M."/>
            <person name="Goldberg J."/>
            <person name="Griggs A."/>
            <person name="Gujja S."/>
            <person name="Heilman E.R."/>
            <person name="Heiman D.I."/>
            <person name="Hepburn T.A."/>
            <person name="Howarth C."/>
            <person name="Jen D."/>
            <person name="Larson L."/>
            <person name="Lewis B."/>
            <person name="Mehta T."/>
            <person name="Park D."/>
            <person name="Pearson M."/>
            <person name="Richards J."/>
            <person name="Roberts A."/>
            <person name="Saif S."/>
            <person name="Shea T.D."/>
            <person name="Shenoy N."/>
            <person name="Sisk P."/>
            <person name="Stolte C."/>
            <person name="Sykes S.N."/>
            <person name="Thomson T."/>
            <person name="Walk T."/>
            <person name="White J."/>
            <person name="Yandava C."/>
            <person name="Straight P."/>
            <person name="Clardy J."/>
            <person name="Hung D."/>
            <person name="Kolter R."/>
            <person name="Mekalanos J."/>
            <person name="Walker S."/>
            <person name="Walsh C.T."/>
            <person name="Wieland-Brown L.C."/>
            <person name="Haas B."/>
            <person name="Nusbaum C."/>
            <person name="Birren B."/>
        </authorList>
    </citation>
    <scope>NUCLEOTIDE SEQUENCE [LARGE SCALE GENOMIC DNA]</scope>
    <source>
        <strain evidence="2 3">ATCC 53653</strain>
    </source>
</reference>
<dbReference type="OrthoDB" id="4966929at2"/>
<dbReference type="HOGENOM" id="CLU_078525_3_0_11"/>
<feature type="region of interest" description="Disordered" evidence="1">
    <location>
        <begin position="83"/>
        <end position="179"/>
    </location>
</feature>
<protein>
    <recommendedName>
        <fullName evidence="4">DNA primase</fullName>
    </recommendedName>
</protein>
<feature type="compositionally biased region" description="Basic residues" evidence="1">
    <location>
        <begin position="161"/>
        <end position="171"/>
    </location>
</feature>
<keyword evidence="3" id="KW-1185">Reference proteome</keyword>
<accession>D9WRB3</accession>
<sequence>MMTNGKIAVAITGGYLLGRTKKAKLALGLGMLLAGKKITLDPQQLARAVADSPLLSGLNAQARKELGGAAKTAATRALSTRMNGLADSLHDRTLSLRGEGDDERAARDEDEEPAEDDEPAGEESERKPPPQRRKAPQAKAAKAPAGRARKAAASSSAPAKKTAKKAAKKTAKTAGGRNG</sequence>
<evidence type="ECO:0000256" key="1">
    <source>
        <dbReference type="SAM" id="MobiDB-lite"/>
    </source>
</evidence>
<name>D9WRB3_9ACTN</name>
<dbReference type="Proteomes" id="UP000003963">
    <property type="component" value="Unassembled WGS sequence"/>
</dbReference>
<dbReference type="EMBL" id="GG657754">
    <property type="protein sequence ID" value="EFL24079.1"/>
    <property type="molecule type" value="Genomic_DNA"/>
</dbReference>